<organism evidence="1 2">
    <name type="scientific">Plakobranchus ocellatus</name>
    <dbReference type="NCBI Taxonomy" id="259542"/>
    <lineage>
        <taxon>Eukaryota</taxon>
        <taxon>Metazoa</taxon>
        <taxon>Spiralia</taxon>
        <taxon>Lophotrochozoa</taxon>
        <taxon>Mollusca</taxon>
        <taxon>Gastropoda</taxon>
        <taxon>Heterobranchia</taxon>
        <taxon>Euthyneura</taxon>
        <taxon>Panpulmonata</taxon>
        <taxon>Sacoglossa</taxon>
        <taxon>Placobranchoidea</taxon>
        <taxon>Plakobranchidae</taxon>
        <taxon>Plakobranchus</taxon>
    </lineage>
</organism>
<comment type="caution">
    <text evidence="1">The sequence shown here is derived from an EMBL/GenBank/DDBJ whole genome shotgun (WGS) entry which is preliminary data.</text>
</comment>
<name>A0AAV3ZSH8_9GAST</name>
<dbReference type="AlphaFoldDB" id="A0AAV3ZSH8"/>
<reference evidence="1 2" key="1">
    <citation type="journal article" date="2021" name="Elife">
        <title>Chloroplast acquisition without the gene transfer in kleptoplastic sea slugs, Plakobranchus ocellatus.</title>
        <authorList>
            <person name="Maeda T."/>
            <person name="Takahashi S."/>
            <person name="Yoshida T."/>
            <person name="Shimamura S."/>
            <person name="Takaki Y."/>
            <person name="Nagai Y."/>
            <person name="Toyoda A."/>
            <person name="Suzuki Y."/>
            <person name="Arimoto A."/>
            <person name="Ishii H."/>
            <person name="Satoh N."/>
            <person name="Nishiyama T."/>
            <person name="Hasebe M."/>
            <person name="Maruyama T."/>
            <person name="Minagawa J."/>
            <person name="Obokata J."/>
            <person name="Shigenobu S."/>
        </authorList>
    </citation>
    <scope>NUCLEOTIDE SEQUENCE [LARGE SCALE GENOMIC DNA]</scope>
</reference>
<proteinExistence type="predicted"/>
<dbReference type="EMBL" id="BLXT01002773">
    <property type="protein sequence ID" value="GFN97450.1"/>
    <property type="molecule type" value="Genomic_DNA"/>
</dbReference>
<protein>
    <submittedName>
        <fullName evidence="1">Uncharacterized protein</fullName>
    </submittedName>
</protein>
<dbReference type="Proteomes" id="UP000735302">
    <property type="component" value="Unassembled WGS sequence"/>
</dbReference>
<sequence length="89" mass="9853">MGLSVEEAIGLAQNKDDFCQTLRSETISELTEFSLLGKEGVRDTANFYKDYIYALFPPRPPPSVIIYNATTSTHLKSTPECVSTSTQFA</sequence>
<evidence type="ECO:0000313" key="2">
    <source>
        <dbReference type="Proteomes" id="UP000735302"/>
    </source>
</evidence>
<accession>A0AAV3ZSH8</accession>
<keyword evidence="2" id="KW-1185">Reference proteome</keyword>
<gene>
    <name evidence="1" type="ORF">PoB_002395600</name>
</gene>
<evidence type="ECO:0000313" key="1">
    <source>
        <dbReference type="EMBL" id="GFN97450.1"/>
    </source>
</evidence>